<dbReference type="PIRSF" id="PIRSF004925">
    <property type="entry name" value="HcaT"/>
    <property type="match status" value="1"/>
</dbReference>
<dbReference type="Pfam" id="PF12832">
    <property type="entry name" value="MFS_1_like"/>
    <property type="match status" value="1"/>
</dbReference>
<keyword evidence="7 8" id="KW-0472">Membrane</keyword>
<feature type="transmembrane region" description="Helical" evidence="8">
    <location>
        <begin position="355"/>
        <end position="375"/>
    </location>
</feature>
<dbReference type="Proteomes" id="UP000826722">
    <property type="component" value="Chromosome"/>
</dbReference>
<gene>
    <name evidence="10" type="ORF">ZMTM_20300</name>
</gene>
<reference evidence="10" key="1">
    <citation type="journal article" date="2021" name="Arch. Microbiol.">
        <title>Methyloradius palustris gen. nov., sp. nov., a methanol-oxidizing bacterium isolated from snow.</title>
        <authorList>
            <person name="Miyadera T."/>
            <person name="Kojima H."/>
            <person name="Fukui M."/>
        </authorList>
    </citation>
    <scope>NUCLEOTIDE SEQUENCE</scope>
    <source>
        <strain evidence="10">Zm11</strain>
    </source>
</reference>
<dbReference type="GO" id="GO:0030395">
    <property type="term" value="F:lactose binding"/>
    <property type="evidence" value="ECO:0007669"/>
    <property type="project" value="TreeGrafter"/>
</dbReference>
<dbReference type="InterPro" id="IPR020846">
    <property type="entry name" value="MFS_dom"/>
</dbReference>
<evidence type="ECO:0000256" key="8">
    <source>
        <dbReference type="SAM" id="Phobius"/>
    </source>
</evidence>
<dbReference type="InterPro" id="IPR026032">
    <property type="entry name" value="HcaT-like"/>
</dbReference>
<dbReference type="EMBL" id="AP024110">
    <property type="protein sequence ID" value="BCM25771.1"/>
    <property type="molecule type" value="Genomic_DNA"/>
</dbReference>
<dbReference type="InterPro" id="IPR024989">
    <property type="entry name" value="MFS_assoc_dom"/>
</dbReference>
<dbReference type="Gene3D" id="1.20.1250.20">
    <property type="entry name" value="MFS general substrate transporter like domains"/>
    <property type="match status" value="2"/>
</dbReference>
<dbReference type="CDD" id="cd17335">
    <property type="entry name" value="MFS_MFSD6"/>
    <property type="match status" value="1"/>
</dbReference>
<feature type="transmembrane region" description="Helical" evidence="8">
    <location>
        <begin position="36"/>
        <end position="60"/>
    </location>
</feature>
<evidence type="ECO:0000313" key="10">
    <source>
        <dbReference type="EMBL" id="BCM25771.1"/>
    </source>
</evidence>
<feature type="transmembrane region" description="Helical" evidence="8">
    <location>
        <begin position="199"/>
        <end position="221"/>
    </location>
</feature>
<keyword evidence="11" id="KW-1185">Reference proteome</keyword>
<keyword evidence="6 8" id="KW-1133">Transmembrane helix</keyword>
<dbReference type="PROSITE" id="PS50850">
    <property type="entry name" value="MFS"/>
    <property type="match status" value="1"/>
</dbReference>
<evidence type="ECO:0000256" key="5">
    <source>
        <dbReference type="ARBA" id="ARBA00022692"/>
    </source>
</evidence>
<dbReference type="PANTHER" id="PTHR23522">
    <property type="entry name" value="BLL5896 PROTEIN"/>
    <property type="match status" value="1"/>
</dbReference>
<name>A0A8D5GCJ0_9PROT</name>
<keyword evidence="3" id="KW-1003">Cell membrane</keyword>
<dbReference type="KEGG" id="mpau:ZMTM_20300"/>
<dbReference type="GO" id="GO:0015528">
    <property type="term" value="F:lactose:proton symporter activity"/>
    <property type="evidence" value="ECO:0007669"/>
    <property type="project" value="TreeGrafter"/>
</dbReference>
<dbReference type="NCBIfam" id="NF037955">
    <property type="entry name" value="mfs"/>
    <property type="match status" value="1"/>
</dbReference>
<feature type="transmembrane region" description="Helical" evidence="8">
    <location>
        <begin position="95"/>
        <end position="114"/>
    </location>
</feature>
<evidence type="ECO:0000256" key="6">
    <source>
        <dbReference type="ARBA" id="ARBA00022989"/>
    </source>
</evidence>
<feature type="transmembrane region" description="Helical" evidence="8">
    <location>
        <begin position="329"/>
        <end position="349"/>
    </location>
</feature>
<keyword evidence="5 8" id="KW-0812">Transmembrane</keyword>
<evidence type="ECO:0000313" key="11">
    <source>
        <dbReference type="Proteomes" id="UP000826722"/>
    </source>
</evidence>
<feature type="transmembrane region" description="Helical" evidence="8">
    <location>
        <begin position="233"/>
        <end position="254"/>
    </location>
</feature>
<evidence type="ECO:0000256" key="1">
    <source>
        <dbReference type="ARBA" id="ARBA00004429"/>
    </source>
</evidence>
<feature type="transmembrane region" description="Helical" evidence="8">
    <location>
        <begin position="158"/>
        <end position="178"/>
    </location>
</feature>
<feature type="transmembrane region" description="Helical" evidence="8">
    <location>
        <begin position="297"/>
        <end position="317"/>
    </location>
</feature>
<proteinExistence type="predicted"/>
<organism evidence="10 11">
    <name type="scientific">Methyloradius palustris</name>
    <dbReference type="NCBI Taxonomy" id="2778876"/>
    <lineage>
        <taxon>Bacteria</taxon>
        <taxon>Pseudomonadati</taxon>
        <taxon>Pseudomonadota</taxon>
        <taxon>Betaproteobacteria</taxon>
        <taxon>Nitrosomonadales</taxon>
        <taxon>Methylophilaceae</taxon>
        <taxon>Methyloradius</taxon>
    </lineage>
</organism>
<keyword evidence="2" id="KW-0813">Transport</keyword>
<feature type="transmembrane region" description="Helical" evidence="8">
    <location>
        <begin position="134"/>
        <end position="152"/>
    </location>
</feature>
<dbReference type="AlphaFoldDB" id="A0A8D5GCJ0"/>
<evidence type="ECO:0000256" key="4">
    <source>
        <dbReference type="ARBA" id="ARBA00022519"/>
    </source>
</evidence>
<protein>
    <submittedName>
        <fullName evidence="10">MFS metabolite transporter</fullName>
    </submittedName>
</protein>
<sequence length="389" mass="43255">MKQLPYWRLSGFYFAYFGFVGAFSPFWGLYLKSLAFTAFQIATLMSLFQIARIFAPGVWGWVADHTGQRVRLIQLLAGLSLVSYVGVFFGESFGWLFAVMITLSFFWSASLPLIEVVTMGHLGDKFGRYGHIRMWGSVGFILAVVGLGYLVEHTTIKSLLWVILGLLVGVFSCSINLPEPKLLKPHTEHRSLATIMRQPQVIALMAACFSMAAAHGVYYTFYSIYLVDHAYTAAQVGWLWGVGVMCEILIFIYMPRLTAKFGLRNIMLASLLLAFVRFIIIGWAIDFWMLILLAQTLHAATFGTYHATAVALTHHYFKGKHQSKGQGLYTSVSYGLGGTFGAMMSGFCWESLGPSWTFTLSACCAMLGFVLFACMMPKHGAISNQVHSA</sequence>
<comment type="subcellular location">
    <subcellularLocation>
        <location evidence="1">Cell inner membrane</location>
        <topology evidence="1">Multi-pass membrane protein</topology>
    </subcellularLocation>
</comment>
<dbReference type="SUPFAM" id="SSF103473">
    <property type="entry name" value="MFS general substrate transporter"/>
    <property type="match status" value="1"/>
</dbReference>
<feature type="transmembrane region" description="Helical" evidence="8">
    <location>
        <begin position="266"/>
        <end position="291"/>
    </location>
</feature>
<dbReference type="InterPro" id="IPR036259">
    <property type="entry name" value="MFS_trans_sf"/>
</dbReference>
<dbReference type="GO" id="GO:0005886">
    <property type="term" value="C:plasma membrane"/>
    <property type="evidence" value="ECO:0007669"/>
    <property type="project" value="UniProtKB-SubCell"/>
</dbReference>
<feature type="transmembrane region" description="Helical" evidence="8">
    <location>
        <begin position="12"/>
        <end position="30"/>
    </location>
</feature>
<keyword evidence="4" id="KW-0997">Cell inner membrane</keyword>
<evidence type="ECO:0000259" key="9">
    <source>
        <dbReference type="PROSITE" id="PS50850"/>
    </source>
</evidence>
<evidence type="ECO:0000256" key="3">
    <source>
        <dbReference type="ARBA" id="ARBA00022475"/>
    </source>
</evidence>
<accession>A0A8D5GCJ0</accession>
<evidence type="ECO:0000256" key="7">
    <source>
        <dbReference type="ARBA" id="ARBA00023136"/>
    </source>
</evidence>
<evidence type="ECO:0000256" key="2">
    <source>
        <dbReference type="ARBA" id="ARBA00022448"/>
    </source>
</evidence>
<feature type="transmembrane region" description="Helical" evidence="8">
    <location>
        <begin position="72"/>
        <end position="89"/>
    </location>
</feature>
<dbReference type="RefSeq" id="WP_221763830.1">
    <property type="nucleotide sequence ID" value="NZ_AP024110.1"/>
</dbReference>
<feature type="domain" description="Major facilitator superfamily (MFS) profile" evidence="9">
    <location>
        <begin position="158"/>
        <end position="389"/>
    </location>
</feature>
<dbReference type="PANTHER" id="PTHR23522:SF10">
    <property type="entry name" value="3-PHENYLPROPIONIC ACID TRANSPORTER-RELATED"/>
    <property type="match status" value="1"/>
</dbReference>